<dbReference type="Gene3D" id="3.40.50.2300">
    <property type="match status" value="1"/>
</dbReference>
<keyword evidence="4" id="KW-0010">Activator</keyword>
<keyword evidence="10" id="KW-1185">Reference proteome</keyword>
<dbReference type="InterPro" id="IPR036095">
    <property type="entry name" value="PTS_EIIB-like_sf"/>
</dbReference>
<proteinExistence type="predicted"/>
<dbReference type="GO" id="GO:0009401">
    <property type="term" value="P:phosphoenolpyruvate-dependent sugar phosphotransferase system"/>
    <property type="evidence" value="ECO:0007669"/>
    <property type="project" value="InterPro"/>
</dbReference>
<feature type="domain" description="PRD" evidence="8">
    <location>
        <begin position="199"/>
        <end position="303"/>
    </location>
</feature>
<sequence length="684" mass="79080">MVKGMEDLTVRQKFILKTLIEKGPSNIEDLSKLMDVSGRTIMREIASINNNLKKYKAVIIEDNGQIILKGEEEALDKIHASLGAIPLQWLLTPEQRQILMTIQLLLSKEPIKAAYFSYQFNVVEGTISLYLDKIEEWLKMRNLSLIRRRGYGIKVEGSELDKRNAIVELFYNYKPIEELLAFVYNDEKDKYVYTFFSTVFDNELVQLVKRIAQQIKNVIHGNLSDLNYFGMFVHLLVSIYRTKIDKPIQLNDEFVKDILLSNEFIFMKDVEKILKENEVYLPDAELAYLALHLSPKKYVYKQNRFEELGISLQDLSKEVVEEVSRLLNIKINYDEQLIVGLSQHFEPALYRLTMGLQTTNPLVEEIKNYYGDLFKAVNKACKLIFSKYNLMIPEEEIGYITMHIGAAIERQQALSKKLSVFVICPNGIGTARILSAKLKALFREIDAIDIGAIWEYKKKGDNYDLIISTVKLEDLKDNVIVVSPFLTEEDIKKVEEFIEKYVVKKEKELPGNFPMVVRRQNFEIADEILRNLQLKYVEAKTIADLIKFIAKDLYDLMLTEDAKEIEELIFKREAMGNVVIPNAHIALIHTRSDKMVMPFVGVYKLKTPLKMRSAGFSYEEVDTFLVMLARKTESSEILEMLGKISISLIEDKAFNEILRFGDIKDIRNSLVKILNDTQEALEDE</sequence>
<dbReference type="CDD" id="cd05568">
    <property type="entry name" value="PTS_IIB_bgl_like"/>
    <property type="match status" value="1"/>
</dbReference>
<keyword evidence="5" id="KW-0804">Transcription</keyword>
<evidence type="ECO:0000256" key="2">
    <source>
        <dbReference type="ARBA" id="ARBA00022737"/>
    </source>
</evidence>
<dbReference type="Gene3D" id="1.10.1790.10">
    <property type="entry name" value="PRD domain"/>
    <property type="match status" value="2"/>
</dbReference>
<keyword evidence="2" id="KW-0677">Repeat</keyword>
<dbReference type="InterPro" id="IPR013011">
    <property type="entry name" value="PTS_EIIB_2"/>
</dbReference>
<dbReference type="RefSeq" id="WP_084726970.1">
    <property type="nucleotide sequence ID" value="NZ_FQUR01000006.1"/>
</dbReference>
<organism evidence="9 10">
    <name type="scientific">Thermoanaerobacter uzonensis DSM 18761</name>
    <dbReference type="NCBI Taxonomy" id="1123369"/>
    <lineage>
        <taxon>Bacteria</taxon>
        <taxon>Bacillati</taxon>
        <taxon>Bacillota</taxon>
        <taxon>Clostridia</taxon>
        <taxon>Thermoanaerobacterales</taxon>
        <taxon>Thermoanaerobacteraceae</taxon>
        <taxon>Thermoanaerobacter</taxon>
    </lineage>
</organism>
<dbReference type="InterPro" id="IPR011608">
    <property type="entry name" value="PRD"/>
</dbReference>
<dbReference type="InterPro" id="IPR050661">
    <property type="entry name" value="BglG_antiterminators"/>
</dbReference>
<evidence type="ECO:0000259" key="7">
    <source>
        <dbReference type="PROSITE" id="PS51099"/>
    </source>
</evidence>
<dbReference type="Gene3D" id="1.10.10.10">
    <property type="entry name" value="Winged helix-like DNA-binding domain superfamily/Winged helix DNA-binding domain"/>
    <property type="match status" value="1"/>
</dbReference>
<evidence type="ECO:0000313" key="9">
    <source>
        <dbReference type="EMBL" id="SHE35114.1"/>
    </source>
</evidence>
<dbReference type="InterPro" id="IPR036388">
    <property type="entry name" value="WH-like_DNA-bd_sf"/>
</dbReference>
<dbReference type="PROSITE" id="PS51094">
    <property type="entry name" value="PTS_EIIA_TYPE_2"/>
    <property type="match status" value="1"/>
</dbReference>
<dbReference type="PROSITE" id="PS51372">
    <property type="entry name" value="PRD_2"/>
    <property type="match status" value="2"/>
</dbReference>
<dbReference type="Pfam" id="PF00359">
    <property type="entry name" value="PTS_EIIA_2"/>
    <property type="match status" value="1"/>
</dbReference>
<dbReference type="SUPFAM" id="SSF63520">
    <property type="entry name" value="PTS-regulatory domain, PRD"/>
    <property type="match status" value="2"/>
</dbReference>
<dbReference type="SUPFAM" id="SSF55804">
    <property type="entry name" value="Phoshotransferase/anion transport protein"/>
    <property type="match status" value="1"/>
</dbReference>
<dbReference type="Gene3D" id="3.40.930.10">
    <property type="entry name" value="Mannitol-specific EII, Chain A"/>
    <property type="match status" value="1"/>
</dbReference>
<feature type="domain" description="PTS EIIB type-2" evidence="7">
    <location>
        <begin position="418"/>
        <end position="506"/>
    </location>
</feature>
<evidence type="ECO:0000313" key="10">
    <source>
        <dbReference type="Proteomes" id="UP000184127"/>
    </source>
</evidence>
<dbReference type="InterPro" id="IPR016152">
    <property type="entry name" value="PTrfase/Anion_transptr"/>
</dbReference>
<dbReference type="PANTHER" id="PTHR30185">
    <property type="entry name" value="CRYPTIC BETA-GLUCOSIDE BGL OPERON ANTITERMINATOR"/>
    <property type="match status" value="1"/>
</dbReference>
<evidence type="ECO:0000256" key="4">
    <source>
        <dbReference type="ARBA" id="ARBA00023159"/>
    </source>
</evidence>
<dbReference type="Proteomes" id="UP000184127">
    <property type="component" value="Unassembled WGS sequence"/>
</dbReference>
<evidence type="ECO:0000259" key="8">
    <source>
        <dbReference type="PROSITE" id="PS51372"/>
    </source>
</evidence>
<dbReference type="GO" id="GO:0006355">
    <property type="term" value="P:regulation of DNA-templated transcription"/>
    <property type="evidence" value="ECO:0007669"/>
    <property type="project" value="InterPro"/>
</dbReference>
<evidence type="ECO:0000256" key="3">
    <source>
        <dbReference type="ARBA" id="ARBA00023015"/>
    </source>
</evidence>
<keyword evidence="1" id="KW-0808">Transferase</keyword>
<dbReference type="AlphaFoldDB" id="A0A1M4SS87"/>
<dbReference type="InterPro" id="IPR002178">
    <property type="entry name" value="PTS_EIIA_type-2_dom"/>
</dbReference>
<dbReference type="InterPro" id="IPR003501">
    <property type="entry name" value="PTS_EIIB_2/3"/>
</dbReference>
<dbReference type="PROSITE" id="PS51099">
    <property type="entry name" value="PTS_EIIB_TYPE_2"/>
    <property type="match status" value="1"/>
</dbReference>
<evidence type="ECO:0000256" key="1">
    <source>
        <dbReference type="ARBA" id="ARBA00022679"/>
    </source>
</evidence>
<dbReference type="Pfam" id="PF05043">
    <property type="entry name" value="Mga"/>
    <property type="match status" value="1"/>
</dbReference>
<reference evidence="10" key="1">
    <citation type="submission" date="2016-11" db="EMBL/GenBank/DDBJ databases">
        <authorList>
            <person name="Varghese N."/>
            <person name="Submissions S."/>
        </authorList>
    </citation>
    <scope>NUCLEOTIDE SEQUENCE [LARGE SCALE GENOMIC DNA]</scope>
    <source>
        <strain evidence="10">DSM 18761</strain>
    </source>
</reference>
<dbReference type="InterPro" id="IPR036634">
    <property type="entry name" value="PRD_sf"/>
</dbReference>
<dbReference type="InterPro" id="IPR007737">
    <property type="entry name" value="Mga_HTH"/>
</dbReference>
<dbReference type="Pfam" id="PF00874">
    <property type="entry name" value="PRD"/>
    <property type="match status" value="2"/>
</dbReference>
<evidence type="ECO:0000256" key="5">
    <source>
        <dbReference type="ARBA" id="ARBA00023163"/>
    </source>
</evidence>
<dbReference type="Pfam" id="PF02302">
    <property type="entry name" value="PTS_IIB"/>
    <property type="match status" value="1"/>
</dbReference>
<keyword evidence="3" id="KW-0805">Transcription regulation</keyword>
<dbReference type="PANTHER" id="PTHR30185:SF18">
    <property type="entry name" value="TRANSCRIPTIONAL REGULATOR MTLR"/>
    <property type="match status" value="1"/>
</dbReference>
<accession>A0A1M4SS87</accession>
<name>A0A1M4SS87_9THEO</name>
<dbReference type="SUPFAM" id="SSF52794">
    <property type="entry name" value="PTS system IIB component-like"/>
    <property type="match status" value="1"/>
</dbReference>
<protein>
    <submittedName>
        <fullName evidence="9">Transcriptional antiterminator, BglG family</fullName>
    </submittedName>
</protein>
<evidence type="ECO:0000259" key="6">
    <source>
        <dbReference type="PROSITE" id="PS51094"/>
    </source>
</evidence>
<dbReference type="EMBL" id="FQUR01000006">
    <property type="protein sequence ID" value="SHE35114.1"/>
    <property type="molecule type" value="Genomic_DNA"/>
</dbReference>
<feature type="domain" description="PTS EIIA type-2" evidence="6">
    <location>
        <begin position="526"/>
        <end position="677"/>
    </location>
</feature>
<gene>
    <name evidence="9" type="ORF">SAMN02745195_00247</name>
</gene>
<feature type="domain" description="PRD" evidence="8">
    <location>
        <begin position="307"/>
        <end position="414"/>
    </location>
</feature>
<dbReference type="GO" id="GO:0008982">
    <property type="term" value="F:protein-N(PI)-phosphohistidine-sugar phosphotransferase activity"/>
    <property type="evidence" value="ECO:0007669"/>
    <property type="project" value="InterPro"/>
</dbReference>